<keyword evidence="1" id="KW-0808">Transferase</keyword>
<dbReference type="PANTHER" id="PTHR44068">
    <property type="entry name" value="ZGC:194242"/>
    <property type="match status" value="1"/>
</dbReference>
<organism evidence="3 4">
    <name type="scientific">Streptomyces amakusaensis</name>
    <dbReference type="NCBI Taxonomy" id="67271"/>
    <lineage>
        <taxon>Bacteria</taxon>
        <taxon>Bacillati</taxon>
        <taxon>Actinomycetota</taxon>
        <taxon>Actinomycetes</taxon>
        <taxon>Kitasatosporales</taxon>
        <taxon>Streptomycetaceae</taxon>
        <taxon>Streptomyces</taxon>
    </lineage>
</organism>
<keyword evidence="4" id="KW-1185">Reference proteome</keyword>
<evidence type="ECO:0000313" key="3">
    <source>
        <dbReference type="EMBL" id="MFC5155180.1"/>
    </source>
</evidence>
<dbReference type="GO" id="GO:0032259">
    <property type="term" value="P:methylation"/>
    <property type="evidence" value="ECO:0007669"/>
    <property type="project" value="UniProtKB-KW"/>
</dbReference>
<sequence>MADQHIPTSADVGDMYDRSTDLLSEVMGGNIHLGYWRNDADDASVEEATDTLTDMVAERLALTPGLRVLDIGCGSGKPAVRIAGRWNVHVTGVTISAQQAAVAGARPEVGENAGQASFQEADAMDLPHADARFDRVYAIESFLHMSDRATAVAEAARVLRPGGFLVTANPYQRGGELSARAAEVVAANRRLLQIPPIGDVDEYVAHMDKAGLRVVETLDIGENVRRSHTLAAEAIRSSRAAFDGAFSAELSEAADIIERFGELPEIGYGLIVARRP</sequence>
<dbReference type="CDD" id="cd02440">
    <property type="entry name" value="AdoMet_MTases"/>
    <property type="match status" value="1"/>
</dbReference>
<dbReference type="PANTHER" id="PTHR44068:SF11">
    <property type="entry name" value="GERANYL DIPHOSPHATE 2-C-METHYLTRANSFERASE"/>
    <property type="match status" value="1"/>
</dbReference>
<keyword evidence="3" id="KW-0489">Methyltransferase</keyword>
<dbReference type="InterPro" id="IPR050447">
    <property type="entry name" value="Erg6_SMT_methyltransf"/>
</dbReference>
<dbReference type="SUPFAM" id="SSF53335">
    <property type="entry name" value="S-adenosyl-L-methionine-dependent methyltransferases"/>
    <property type="match status" value="1"/>
</dbReference>
<dbReference type="GO" id="GO:0008168">
    <property type="term" value="F:methyltransferase activity"/>
    <property type="evidence" value="ECO:0007669"/>
    <property type="project" value="UniProtKB-KW"/>
</dbReference>
<proteinExistence type="predicted"/>
<gene>
    <name evidence="3" type="ORF">ACFPRH_25945</name>
</gene>
<feature type="domain" description="Methyltransferase type 11" evidence="2">
    <location>
        <begin position="69"/>
        <end position="166"/>
    </location>
</feature>
<evidence type="ECO:0000259" key="2">
    <source>
        <dbReference type="Pfam" id="PF08241"/>
    </source>
</evidence>
<reference evidence="4" key="1">
    <citation type="journal article" date="2019" name="Int. J. Syst. Evol. Microbiol.">
        <title>The Global Catalogue of Microorganisms (GCM) 10K type strain sequencing project: providing services to taxonomists for standard genome sequencing and annotation.</title>
        <authorList>
            <consortium name="The Broad Institute Genomics Platform"/>
            <consortium name="The Broad Institute Genome Sequencing Center for Infectious Disease"/>
            <person name="Wu L."/>
            <person name="Ma J."/>
        </authorList>
    </citation>
    <scope>NUCLEOTIDE SEQUENCE [LARGE SCALE GENOMIC DNA]</scope>
    <source>
        <strain evidence="4">PCU 266</strain>
    </source>
</reference>
<evidence type="ECO:0000256" key="1">
    <source>
        <dbReference type="ARBA" id="ARBA00022679"/>
    </source>
</evidence>
<dbReference type="RefSeq" id="WP_344471558.1">
    <property type="nucleotide sequence ID" value="NZ_BAAASB010000001.1"/>
</dbReference>
<dbReference type="InterPro" id="IPR013216">
    <property type="entry name" value="Methyltransf_11"/>
</dbReference>
<dbReference type="Proteomes" id="UP001596160">
    <property type="component" value="Unassembled WGS sequence"/>
</dbReference>
<accession>A0ABW0AT40</accession>
<dbReference type="InterPro" id="IPR029063">
    <property type="entry name" value="SAM-dependent_MTases_sf"/>
</dbReference>
<dbReference type="Gene3D" id="3.40.50.150">
    <property type="entry name" value="Vaccinia Virus protein VP39"/>
    <property type="match status" value="1"/>
</dbReference>
<dbReference type="EMBL" id="JBHSKP010000020">
    <property type="protein sequence ID" value="MFC5155180.1"/>
    <property type="molecule type" value="Genomic_DNA"/>
</dbReference>
<name>A0ABW0AT40_9ACTN</name>
<protein>
    <submittedName>
        <fullName evidence="3">Methyltransferase domain-containing protein</fullName>
    </submittedName>
</protein>
<comment type="caution">
    <text evidence="3">The sequence shown here is derived from an EMBL/GenBank/DDBJ whole genome shotgun (WGS) entry which is preliminary data.</text>
</comment>
<dbReference type="Pfam" id="PF08241">
    <property type="entry name" value="Methyltransf_11"/>
    <property type="match status" value="1"/>
</dbReference>
<evidence type="ECO:0000313" key="4">
    <source>
        <dbReference type="Proteomes" id="UP001596160"/>
    </source>
</evidence>